<comment type="caution">
    <text evidence="2">The sequence shown here is derived from an EMBL/GenBank/DDBJ whole genome shotgun (WGS) entry which is preliminary data.</text>
</comment>
<keyword evidence="1" id="KW-1133">Transmembrane helix</keyword>
<evidence type="ECO:0008006" key="4">
    <source>
        <dbReference type="Google" id="ProtNLM"/>
    </source>
</evidence>
<dbReference type="PANTHER" id="PTHR28019">
    <property type="entry name" value="CELL MEMBRANE PROTEIN YLR413W-RELATED"/>
    <property type="match status" value="1"/>
</dbReference>
<evidence type="ECO:0000313" key="3">
    <source>
        <dbReference type="Proteomes" id="UP001610446"/>
    </source>
</evidence>
<sequence length="280" mass="30372">MRAKEIISATIPFGMMFGSFCMLLIVGINGVPGRFMGPIFDIDNTGLSIFINGSTGSTVSDTNSNTTGVDLRLPDKYSFYLWNYATTTDGKTTFHDKGWDYAKDFKLNVSQAAGSNSSALLRQYEATLKSARDKIPYTQGFFLPAIISNFLVVALGIASAIAMGYGYPVPLIVASAVTGIAFIISLVFAVLITVLIFTTKSKLNSLVDAGAKFTMGNSDLGVVWLAVVHILAVGVMWLLMGLGVMKYNVLLKPREKSGGSIGERLFSREEMHNMEGENRR</sequence>
<dbReference type="InterPro" id="IPR052413">
    <property type="entry name" value="SUR7_domain"/>
</dbReference>
<feature type="transmembrane region" description="Helical" evidence="1">
    <location>
        <begin position="220"/>
        <end position="240"/>
    </location>
</feature>
<evidence type="ECO:0000256" key="1">
    <source>
        <dbReference type="SAM" id="Phobius"/>
    </source>
</evidence>
<gene>
    <name evidence="2" type="ORF">BJY01DRAFT_244797</name>
</gene>
<organism evidence="2 3">
    <name type="scientific">Aspergillus pseudoustus</name>
    <dbReference type="NCBI Taxonomy" id="1810923"/>
    <lineage>
        <taxon>Eukaryota</taxon>
        <taxon>Fungi</taxon>
        <taxon>Dikarya</taxon>
        <taxon>Ascomycota</taxon>
        <taxon>Pezizomycotina</taxon>
        <taxon>Eurotiomycetes</taxon>
        <taxon>Eurotiomycetidae</taxon>
        <taxon>Eurotiales</taxon>
        <taxon>Aspergillaceae</taxon>
        <taxon>Aspergillus</taxon>
        <taxon>Aspergillus subgen. Nidulantes</taxon>
    </lineage>
</organism>
<dbReference type="PANTHER" id="PTHR28019:SF2">
    <property type="entry name" value="CELL MEMBRANE PROTEIN YLR413W-RELATED"/>
    <property type="match status" value="1"/>
</dbReference>
<keyword evidence="1" id="KW-0472">Membrane</keyword>
<dbReference type="EMBL" id="JBFXLU010000028">
    <property type="protein sequence ID" value="KAL2851863.1"/>
    <property type="molecule type" value="Genomic_DNA"/>
</dbReference>
<protein>
    <recommendedName>
        <fullName evidence="4">SUR7/PalI family-domain-containing protein</fullName>
    </recommendedName>
</protein>
<evidence type="ECO:0000313" key="2">
    <source>
        <dbReference type="EMBL" id="KAL2851863.1"/>
    </source>
</evidence>
<feature type="transmembrane region" description="Helical" evidence="1">
    <location>
        <begin position="141"/>
        <end position="165"/>
    </location>
</feature>
<reference evidence="2 3" key="1">
    <citation type="submission" date="2024-07" db="EMBL/GenBank/DDBJ databases">
        <title>Section-level genome sequencing and comparative genomics of Aspergillus sections Usti and Cavernicolus.</title>
        <authorList>
            <consortium name="Lawrence Berkeley National Laboratory"/>
            <person name="Nybo J.L."/>
            <person name="Vesth T.C."/>
            <person name="Theobald S."/>
            <person name="Frisvad J.C."/>
            <person name="Larsen T.O."/>
            <person name="Kjaerboelling I."/>
            <person name="Rothschild-Mancinelli K."/>
            <person name="Lyhne E.K."/>
            <person name="Kogle M.E."/>
            <person name="Barry K."/>
            <person name="Clum A."/>
            <person name="Na H."/>
            <person name="Ledsgaard L."/>
            <person name="Lin J."/>
            <person name="Lipzen A."/>
            <person name="Kuo A."/>
            <person name="Riley R."/>
            <person name="Mondo S."/>
            <person name="Labutti K."/>
            <person name="Haridas S."/>
            <person name="Pangalinan J."/>
            <person name="Salamov A.A."/>
            <person name="Simmons B.A."/>
            <person name="Magnuson J.K."/>
            <person name="Chen J."/>
            <person name="Drula E."/>
            <person name="Henrissat B."/>
            <person name="Wiebenga A."/>
            <person name="Lubbers R.J."/>
            <person name="Gomes A.C."/>
            <person name="Makela M.R."/>
            <person name="Stajich J."/>
            <person name="Grigoriev I.V."/>
            <person name="Mortensen U.H."/>
            <person name="De Vries R.P."/>
            <person name="Baker S.E."/>
            <person name="Andersen M.R."/>
        </authorList>
    </citation>
    <scope>NUCLEOTIDE SEQUENCE [LARGE SCALE GENOMIC DNA]</scope>
    <source>
        <strain evidence="2 3">CBS 123904</strain>
    </source>
</reference>
<dbReference type="Pfam" id="PF06687">
    <property type="entry name" value="SUR7"/>
    <property type="match status" value="1"/>
</dbReference>
<keyword evidence="3" id="KW-1185">Reference proteome</keyword>
<keyword evidence="1" id="KW-0812">Transmembrane</keyword>
<dbReference type="InterPro" id="IPR009571">
    <property type="entry name" value="SUR7/Rim9-like_fungi"/>
</dbReference>
<name>A0ABR4KKW3_9EURO</name>
<proteinExistence type="predicted"/>
<feature type="transmembrane region" description="Helical" evidence="1">
    <location>
        <begin position="171"/>
        <end position="199"/>
    </location>
</feature>
<dbReference type="Proteomes" id="UP001610446">
    <property type="component" value="Unassembled WGS sequence"/>
</dbReference>
<feature type="transmembrane region" description="Helical" evidence="1">
    <location>
        <begin position="6"/>
        <end position="26"/>
    </location>
</feature>
<accession>A0ABR4KKW3</accession>